<evidence type="ECO:0000313" key="1">
    <source>
        <dbReference type="EMBL" id="AZA10593.1"/>
    </source>
</evidence>
<dbReference type="EMBL" id="CP033897">
    <property type="protein sequence ID" value="AZA10593.1"/>
    <property type="molecule type" value="Genomic_DNA"/>
</dbReference>
<dbReference type="AlphaFoldDB" id="A0A3G6IYN0"/>
<organism evidence="1 2">
    <name type="scientific">Corynebacterium gerontici</name>
    <dbReference type="NCBI Taxonomy" id="2079234"/>
    <lineage>
        <taxon>Bacteria</taxon>
        <taxon>Bacillati</taxon>
        <taxon>Actinomycetota</taxon>
        <taxon>Actinomycetes</taxon>
        <taxon>Mycobacteriales</taxon>
        <taxon>Corynebacteriaceae</taxon>
        <taxon>Corynebacterium</taxon>
    </lineage>
</organism>
<evidence type="ECO:0000313" key="2">
    <source>
        <dbReference type="Proteomes" id="UP000271587"/>
    </source>
</evidence>
<proteinExistence type="predicted"/>
<reference evidence="1 2" key="1">
    <citation type="submission" date="2018-11" db="EMBL/GenBank/DDBJ databases">
        <authorList>
            <person name="Kleinhagauer T."/>
            <person name="Glaeser S.P."/>
            <person name="Spergser J."/>
            <person name="Ruckert C."/>
            <person name="Kaempfer P."/>
            <person name="Busse H.-J."/>
        </authorList>
    </citation>
    <scope>NUCLEOTIDE SEQUENCE [LARGE SCALE GENOMIC DNA]</scope>
    <source>
        <strain evidence="1 2">W8</strain>
    </source>
</reference>
<dbReference type="Proteomes" id="UP000271587">
    <property type="component" value="Chromosome"/>
</dbReference>
<sequence length="54" mass="5804">MARAGKRDAGILSINSLADHSAMRAAVRSLPELSKRNDWIAKATGMRPSPKVEA</sequence>
<keyword evidence="2" id="KW-1185">Reference proteome</keyword>
<name>A0A3G6IYN0_9CORY</name>
<dbReference type="KEGG" id="cgk:CGERO_01295"/>
<gene>
    <name evidence="1" type="ORF">CGERO_01295</name>
</gene>
<protein>
    <submittedName>
        <fullName evidence="1">Uncharacterized protein</fullName>
    </submittedName>
</protein>
<accession>A0A3G6IYN0</accession>